<name>A0A7C9ME13_9RHOB</name>
<comment type="caution">
    <text evidence="2">The sequence shown here is derived from an EMBL/GenBank/DDBJ whole genome shotgun (WGS) entry which is preliminary data.</text>
</comment>
<feature type="chain" id="PRO_5028993669" description="DUF4136 domain-containing protein" evidence="1">
    <location>
        <begin position="19"/>
        <end position="210"/>
    </location>
</feature>
<reference evidence="2 3" key="1">
    <citation type="submission" date="2019-12" db="EMBL/GenBank/DDBJ databases">
        <authorList>
            <person name="Lee S.D."/>
        </authorList>
    </citation>
    <scope>NUCLEOTIDE SEQUENCE [LARGE SCALE GENOMIC DNA]</scope>
    <source>
        <strain evidence="2 3">GH1-50</strain>
    </source>
</reference>
<evidence type="ECO:0008006" key="4">
    <source>
        <dbReference type="Google" id="ProtNLM"/>
    </source>
</evidence>
<sequence>MMRFLMIGLAAFTLAACATEEDLTLPPEPLGQFRLGHNIAIADNVTRGPFSRSFTEVQLEASVQNAVAKRLRRYDGDGLYHLGIVVGGVVLAQPGIPVVYAPRSTMIVDVTVFDNFTQQKLNEEPFRIVAGEGIRNAVPILGSGYVRSPEEQLENLSENVARRIEQWLRENPEWFAPRPGQVRVPYTIATPAPPLPASESDTAAAETVAN</sequence>
<evidence type="ECO:0000313" key="3">
    <source>
        <dbReference type="Proteomes" id="UP000480350"/>
    </source>
</evidence>
<gene>
    <name evidence="2" type="ORF">GQ651_09370</name>
</gene>
<accession>A0A7C9ME13</accession>
<dbReference type="EMBL" id="WUPT01000002">
    <property type="protein sequence ID" value="MXQ08052.1"/>
    <property type="molecule type" value="Genomic_DNA"/>
</dbReference>
<dbReference type="AlphaFoldDB" id="A0A7C9ME13"/>
<proteinExistence type="predicted"/>
<protein>
    <recommendedName>
        <fullName evidence="4">DUF4136 domain-containing protein</fullName>
    </recommendedName>
</protein>
<keyword evidence="3" id="KW-1185">Reference proteome</keyword>
<dbReference type="RefSeq" id="WP_160764002.1">
    <property type="nucleotide sequence ID" value="NZ_WUPT01000002.1"/>
</dbReference>
<keyword evidence="1" id="KW-0732">Signal</keyword>
<feature type="signal peptide" evidence="1">
    <location>
        <begin position="1"/>
        <end position="18"/>
    </location>
</feature>
<evidence type="ECO:0000313" key="2">
    <source>
        <dbReference type="EMBL" id="MXQ08052.1"/>
    </source>
</evidence>
<evidence type="ECO:0000256" key="1">
    <source>
        <dbReference type="SAM" id="SignalP"/>
    </source>
</evidence>
<dbReference type="PROSITE" id="PS51257">
    <property type="entry name" value="PROKAR_LIPOPROTEIN"/>
    <property type="match status" value="1"/>
</dbReference>
<reference evidence="2 3" key="2">
    <citation type="submission" date="2020-03" db="EMBL/GenBank/DDBJ databases">
        <title>Kangsaoukella pontilimi gen. nov., sp. nov., a new member of the family Rhodobacteraceae isolated from a tidal mudflat.</title>
        <authorList>
            <person name="Kim I.S."/>
        </authorList>
    </citation>
    <scope>NUCLEOTIDE SEQUENCE [LARGE SCALE GENOMIC DNA]</scope>
    <source>
        <strain evidence="2 3">GH1-50</strain>
    </source>
</reference>
<organism evidence="2 3">
    <name type="scientific">Kangsaoukella pontilimi</name>
    <dbReference type="NCBI Taxonomy" id="2691042"/>
    <lineage>
        <taxon>Bacteria</taxon>
        <taxon>Pseudomonadati</taxon>
        <taxon>Pseudomonadota</taxon>
        <taxon>Alphaproteobacteria</taxon>
        <taxon>Rhodobacterales</taxon>
        <taxon>Paracoccaceae</taxon>
        <taxon>Kangsaoukella</taxon>
    </lineage>
</organism>
<dbReference type="Proteomes" id="UP000480350">
    <property type="component" value="Unassembled WGS sequence"/>
</dbReference>